<dbReference type="InterPro" id="IPR051698">
    <property type="entry name" value="Transposase_11-like"/>
</dbReference>
<organism evidence="2 3">
    <name type="scientific">Stenomitos frigidus ULC18</name>
    <dbReference type="NCBI Taxonomy" id="2107698"/>
    <lineage>
        <taxon>Bacteria</taxon>
        <taxon>Bacillati</taxon>
        <taxon>Cyanobacteriota</taxon>
        <taxon>Cyanophyceae</taxon>
        <taxon>Leptolyngbyales</taxon>
        <taxon>Leptolyngbyaceae</taxon>
        <taxon>Stenomitos</taxon>
    </lineage>
</organism>
<dbReference type="InterPro" id="IPR047647">
    <property type="entry name" value="ISAs1_transpos"/>
</dbReference>
<dbReference type="NCBIfam" id="NF033564">
    <property type="entry name" value="transpos_ISAs1"/>
    <property type="match status" value="1"/>
</dbReference>
<dbReference type="AlphaFoldDB" id="A0A2T1E173"/>
<evidence type="ECO:0000313" key="3">
    <source>
        <dbReference type="Proteomes" id="UP000239576"/>
    </source>
</evidence>
<proteinExistence type="predicted"/>
<comment type="caution">
    <text evidence="2">The sequence shown here is derived from an EMBL/GenBank/DDBJ whole genome shotgun (WGS) entry which is preliminary data.</text>
</comment>
<feature type="domain" description="Transposase IS4-like" evidence="1">
    <location>
        <begin position="14"/>
        <end position="160"/>
    </location>
</feature>
<accession>A0A2T1E173</accession>
<dbReference type="PANTHER" id="PTHR30298">
    <property type="entry name" value="H REPEAT-ASSOCIATED PREDICTED TRANSPOSASE"/>
    <property type="match status" value="1"/>
</dbReference>
<protein>
    <recommendedName>
        <fullName evidence="1">Transposase IS4-like domain-containing protein</fullName>
    </recommendedName>
</protein>
<name>A0A2T1E173_9CYAN</name>
<keyword evidence="3" id="KW-1185">Reference proteome</keyword>
<dbReference type="Pfam" id="PF01609">
    <property type="entry name" value="DDE_Tnp_1"/>
    <property type="match status" value="1"/>
</dbReference>
<dbReference type="OrthoDB" id="582614at2"/>
<reference evidence="3" key="1">
    <citation type="submission" date="2018-02" db="EMBL/GenBank/DDBJ databases">
        <authorList>
            <person name="Moore K."/>
            <person name="Momper L."/>
        </authorList>
    </citation>
    <scope>NUCLEOTIDE SEQUENCE [LARGE SCALE GENOMIC DNA]</scope>
    <source>
        <strain evidence="3">ULC18</strain>
    </source>
</reference>
<reference evidence="2 3" key="2">
    <citation type="submission" date="2018-03" db="EMBL/GenBank/DDBJ databases">
        <title>The ancient ancestry and fast evolution of plastids.</title>
        <authorList>
            <person name="Moore K.R."/>
            <person name="Magnabosco C."/>
            <person name="Momper L."/>
            <person name="Gold D.A."/>
            <person name="Bosak T."/>
            <person name="Fournier G.P."/>
        </authorList>
    </citation>
    <scope>NUCLEOTIDE SEQUENCE [LARGE SCALE GENOMIC DNA]</scope>
    <source>
        <strain evidence="2 3">ULC18</strain>
    </source>
</reference>
<dbReference type="InterPro" id="IPR002559">
    <property type="entry name" value="Transposase_11"/>
</dbReference>
<sequence length="194" mass="22457">MPCTPKKTVARMIHSGNDYLIAVKRNQPTLFEQLQTQFEHVPAPSVDSQTEPTRDRQTQRTVSILDRVADIDPQWVGVQRIIRVERVGTRADRPLTETMFYISSLTLDAAEFAQRIRQHWHIENRLHWVKDVILQGDRSPLCDGHAPANFAVVRTMSLNLFRHHGSDSITQGLRRLAHDIRRSFPFFNRSALLR</sequence>
<dbReference type="PANTHER" id="PTHR30298:SF0">
    <property type="entry name" value="PROTEIN YBFL-RELATED"/>
    <property type="match status" value="1"/>
</dbReference>
<gene>
    <name evidence="2" type="ORF">C7B82_19805</name>
</gene>
<evidence type="ECO:0000259" key="1">
    <source>
        <dbReference type="Pfam" id="PF01609"/>
    </source>
</evidence>
<dbReference type="GO" id="GO:0006313">
    <property type="term" value="P:DNA transposition"/>
    <property type="evidence" value="ECO:0007669"/>
    <property type="project" value="InterPro"/>
</dbReference>
<dbReference type="GO" id="GO:0004803">
    <property type="term" value="F:transposase activity"/>
    <property type="evidence" value="ECO:0007669"/>
    <property type="project" value="InterPro"/>
</dbReference>
<evidence type="ECO:0000313" key="2">
    <source>
        <dbReference type="EMBL" id="PSB26451.1"/>
    </source>
</evidence>
<dbReference type="EMBL" id="PVWK01000106">
    <property type="protein sequence ID" value="PSB26451.1"/>
    <property type="molecule type" value="Genomic_DNA"/>
</dbReference>
<dbReference type="Proteomes" id="UP000239576">
    <property type="component" value="Unassembled WGS sequence"/>
</dbReference>
<dbReference type="GO" id="GO:0003677">
    <property type="term" value="F:DNA binding"/>
    <property type="evidence" value="ECO:0007669"/>
    <property type="project" value="InterPro"/>
</dbReference>